<evidence type="ECO:0000313" key="2">
    <source>
        <dbReference type="EMBL" id="EPS66955.1"/>
    </source>
</evidence>
<accession>S8CJU9</accession>
<evidence type="ECO:0000259" key="1">
    <source>
        <dbReference type="Pfam" id="PF22766"/>
    </source>
</evidence>
<keyword evidence="3" id="KW-1185">Reference proteome</keyword>
<feature type="domain" description="ZW10 C-terminal helical" evidence="1">
    <location>
        <begin position="4"/>
        <end position="54"/>
    </location>
</feature>
<dbReference type="PANTHER" id="PTHR12205:SF0">
    <property type="entry name" value="CENTROMERE_KINETOCHORE PROTEIN ZW10 HOMOLOG"/>
    <property type="match status" value="1"/>
</dbReference>
<dbReference type="Pfam" id="PF22766">
    <property type="entry name" value="ZW10_C2"/>
    <property type="match status" value="1"/>
</dbReference>
<protein>
    <recommendedName>
        <fullName evidence="1">ZW10 C-terminal helical domain-containing protein</fullName>
    </recommendedName>
</protein>
<dbReference type="EMBL" id="AUSU01003382">
    <property type="protein sequence ID" value="EPS66955.1"/>
    <property type="molecule type" value="Genomic_DNA"/>
</dbReference>
<dbReference type="Proteomes" id="UP000015453">
    <property type="component" value="Unassembled WGS sequence"/>
</dbReference>
<reference evidence="2 3" key="1">
    <citation type="journal article" date="2013" name="BMC Genomics">
        <title>The miniature genome of a carnivorous plant Genlisea aurea contains a low number of genes and short non-coding sequences.</title>
        <authorList>
            <person name="Leushkin E.V."/>
            <person name="Sutormin R.A."/>
            <person name="Nabieva E.R."/>
            <person name="Penin A.A."/>
            <person name="Kondrashov A.S."/>
            <person name="Logacheva M.D."/>
        </authorList>
    </citation>
    <scope>NUCLEOTIDE SEQUENCE [LARGE SCALE GENOMIC DNA]</scope>
</reference>
<sequence length="62" mass="7040">MVFAELLDMPLKSITEEWESGELGECNFTSSEVGDFIRAIFADSPLRKESLFRIIQNSNIIT</sequence>
<dbReference type="GO" id="GO:0005737">
    <property type="term" value="C:cytoplasm"/>
    <property type="evidence" value="ECO:0007669"/>
    <property type="project" value="GOC"/>
</dbReference>
<organism evidence="2 3">
    <name type="scientific">Genlisea aurea</name>
    <dbReference type="NCBI Taxonomy" id="192259"/>
    <lineage>
        <taxon>Eukaryota</taxon>
        <taxon>Viridiplantae</taxon>
        <taxon>Streptophyta</taxon>
        <taxon>Embryophyta</taxon>
        <taxon>Tracheophyta</taxon>
        <taxon>Spermatophyta</taxon>
        <taxon>Magnoliopsida</taxon>
        <taxon>eudicotyledons</taxon>
        <taxon>Gunneridae</taxon>
        <taxon>Pentapetalae</taxon>
        <taxon>asterids</taxon>
        <taxon>lamiids</taxon>
        <taxon>Lamiales</taxon>
        <taxon>Lentibulariaceae</taxon>
        <taxon>Genlisea</taxon>
    </lineage>
</organism>
<dbReference type="GO" id="GO:0007094">
    <property type="term" value="P:mitotic spindle assembly checkpoint signaling"/>
    <property type="evidence" value="ECO:0007669"/>
    <property type="project" value="TreeGrafter"/>
</dbReference>
<dbReference type="GO" id="GO:0006888">
    <property type="term" value="P:endoplasmic reticulum to Golgi vesicle-mediated transport"/>
    <property type="evidence" value="ECO:0007669"/>
    <property type="project" value="TreeGrafter"/>
</dbReference>
<evidence type="ECO:0000313" key="3">
    <source>
        <dbReference type="Proteomes" id="UP000015453"/>
    </source>
</evidence>
<dbReference type="GO" id="GO:1990423">
    <property type="term" value="C:RZZ complex"/>
    <property type="evidence" value="ECO:0007669"/>
    <property type="project" value="TreeGrafter"/>
</dbReference>
<dbReference type="OrthoDB" id="783657at2759"/>
<dbReference type="AlphaFoldDB" id="S8CJU9"/>
<gene>
    <name evidence="2" type="ORF">M569_07820</name>
</gene>
<dbReference type="Gene3D" id="1.10.357.150">
    <property type="match status" value="1"/>
</dbReference>
<dbReference type="PANTHER" id="PTHR12205">
    <property type="entry name" value="CENTROMERE/KINETOCHORE PROTEIN ZW10"/>
    <property type="match status" value="1"/>
</dbReference>
<dbReference type="InterPro" id="IPR055148">
    <property type="entry name" value="ZW10_C_2"/>
</dbReference>
<comment type="caution">
    <text evidence="2">The sequence shown here is derived from an EMBL/GenBank/DDBJ whole genome shotgun (WGS) entry which is preliminary data.</text>
</comment>
<name>S8CJU9_9LAMI</name>
<dbReference type="InterPro" id="IPR046362">
    <property type="entry name" value="Zw10/DSL1_C_sf"/>
</dbReference>
<proteinExistence type="predicted"/>